<reference evidence="2" key="1">
    <citation type="submission" date="2022-12" db="EMBL/GenBank/DDBJ databases">
        <title>Draft genome assemblies for two species of Escallonia (Escalloniales).</title>
        <authorList>
            <person name="Chanderbali A."/>
            <person name="Dervinis C."/>
            <person name="Anghel I."/>
            <person name="Soltis D."/>
            <person name="Soltis P."/>
            <person name="Zapata F."/>
        </authorList>
    </citation>
    <scope>NUCLEOTIDE SEQUENCE</scope>
    <source>
        <strain evidence="2">UCBG64.0493</strain>
        <tissue evidence="2">Leaf</tissue>
    </source>
</reference>
<evidence type="ECO:0008006" key="4">
    <source>
        <dbReference type="Google" id="ProtNLM"/>
    </source>
</evidence>
<proteinExistence type="predicted"/>
<organism evidence="2 3">
    <name type="scientific">Escallonia herrerae</name>
    <dbReference type="NCBI Taxonomy" id="1293975"/>
    <lineage>
        <taxon>Eukaryota</taxon>
        <taxon>Viridiplantae</taxon>
        <taxon>Streptophyta</taxon>
        <taxon>Embryophyta</taxon>
        <taxon>Tracheophyta</taxon>
        <taxon>Spermatophyta</taxon>
        <taxon>Magnoliopsida</taxon>
        <taxon>eudicotyledons</taxon>
        <taxon>Gunneridae</taxon>
        <taxon>Pentapetalae</taxon>
        <taxon>asterids</taxon>
        <taxon>campanulids</taxon>
        <taxon>Escalloniales</taxon>
        <taxon>Escalloniaceae</taxon>
        <taxon>Escallonia</taxon>
    </lineage>
</organism>
<comment type="caution">
    <text evidence="2">The sequence shown here is derived from an EMBL/GenBank/DDBJ whole genome shotgun (WGS) entry which is preliminary data.</text>
</comment>
<sequence>MCMFLCWCVNHIAVVFPEPPQIRAFLVLIHRFHVLKFIRVAGSLRLNGVGLGFRVTFYGGRLGHGRIHVHDQLKKE</sequence>
<dbReference type="Proteomes" id="UP001188597">
    <property type="component" value="Unassembled WGS sequence"/>
</dbReference>
<accession>A0AA88WCV0</accession>
<evidence type="ECO:0000313" key="2">
    <source>
        <dbReference type="EMBL" id="KAK3024682.1"/>
    </source>
</evidence>
<protein>
    <recommendedName>
        <fullName evidence="4">Secreted protein</fullName>
    </recommendedName>
</protein>
<dbReference type="AlphaFoldDB" id="A0AA88WCV0"/>
<name>A0AA88WCV0_9ASTE</name>
<feature type="chain" id="PRO_5041661482" description="Secreted protein" evidence="1">
    <location>
        <begin position="18"/>
        <end position="76"/>
    </location>
</feature>
<keyword evidence="3" id="KW-1185">Reference proteome</keyword>
<feature type="signal peptide" evidence="1">
    <location>
        <begin position="1"/>
        <end position="17"/>
    </location>
</feature>
<evidence type="ECO:0000313" key="3">
    <source>
        <dbReference type="Proteomes" id="UP001188597"/>
    </source>
</evidence>
<dbReference type="EMBL" id="JAVXUP010000590">
    <property type="protein sequence ID" value="KAK3024682.1"/>
    <property type="molecule type" value="Genomic_DNA"/>
</dbReference>
<evidence type="ECO:0000256" key="1">
    <source>
        <dbReference type="SAM" id="SignalP"/>
    </source>
</evidence>
<gene>
    <name evidence="2" type="ORF">RJ639_043204</name>
</gene>
<keyword evidence="1" id="KW-0732">Signal</keyword>